<dbReference type="EMBL" id="JBEDUW010000005">
    <property type="protein sequence ID" value="KAK9929684.1"/>
    <property type="molecule type" value="Genomic_DNA"/>
</dbReference>
<accession>A0AAW1X112</accession>
<name>A0AAW1X112_RUBAR</name>
<proteinExistence type="predicted"/>
<evidence type="ECO:0000313" key="2">
    <source>
        <dbReference type="Proteomes" id="UP001457282"/>
    </source>
</evidence>
<dbReference type="Proteomes" id="UP001457282">
    <property type="component" value="Unassembled WGS sequence"/>
</dbReference>
<protein>
    <submittedName>
        <fullName evidence="1">Uncharacterized protein</fullName>
    </submittedName>
</protein>
<reference evidence="1 2" key="1">
    <citation type="journal article" date="2023" name="G3 (Bethesda)">
        <title>A chromosome-length genome assembly and annotation of blackberry (Rubus argutus, cv. 'Hillquist').</title>
        <authorList>
            <person name="Bruna T."/>
            <person name="Aryal R."/>
            <person name="Dudchenko O."/>
            <person name="Sargent D.J."/>
            <person name="Mead D."/>
            <person name="Buti M."/>
            <person name="Cavallini A."/>
            <person name="Hytonen T."/>
            <person name="Andres J."/>
            <person name="Pham M."/>
            <person name="Weisz D."/>
            <person name="Mascagni F."/>
            <person name="Usai G."/>
            <person name="Natali L."/>
            <person name="Bassil N."/>
            <person name="Fernandez G.E."/>
            <person name="Lomsadze A."/>
            <person name="Armour M."/>
            <person name="Olukolu B."/>
            <person name="Poorten T."/>
            <person name="Britton C."/>
            <person name="Davik J."/>
            <person name="Ashrafi H."/>
            <person name="Aiden E.L."/>
            <person name="Borodovsky M."/>
            <person name="Worthington M."/>
        </authorList>
    </citation>
    <scope>NUCLEOTIDE SEQUENCE [LARGE SCALE GENOMIC DNA]</scope>
    <source>
        <strain evidence="1">PI 553951</strain>
    </source>
</reference>
<dbReference type="AlphaFoldDB" id="A0AAW1X112"/>
<evidence type="ECO:0000313" key="1">
    <source>
        <dbReference type="EMBL" id="KAK9929684.1"/>
    </source>
</evidence>
<sequence>MGEFARNWGLSWKSRKREKFESFVPVTDTLLEKARRGATTCCAFQTPAKPRLSLLWKVKQILNLVNLWMKAADLEHDKSAKKRVLRKALDRSDENLRCIRQWKLVGRNSVMTRIQELCFIGLRKFFPGSFNFGLVLRGLETYEAAKKIFNNAKKTSSKRACHLG</sequence>
<comment type="caution">
    <text evidence="1">The sequence shown here is derived from an EMBL/GenBank/DDBJ whole genome shotgun (WGS) entry which is preliminary data.</text>
</comment>
<gene>
    <name evidence="1" type="ORF">M0R45_026772</name>
</gene>
<organism evidence="1 2">
    <name type="scientific">Rubus argutus</name>
    <name type="common">Southern blackberry</name>
    <dbReference type="NCBI Taxonomy" id="59490"/>
    <lineage>
        <taxon>Eukaryota</taxon>
        <taxon>Viridiplantae</taxon>
        <taxon>Streptophyta</taxon>
        <taxon>Embryophyta</taxon>
        <taxon>Tracheophyta</taxon>
        <taxon>Spermatophyta</taxon>
        <taxon>Magnoliopsida</taxon>
        <taxon>eudicotyledons</taxon>
        <taxon>Gunneridae</taxon>
        <taxon>Pentapetalae</taxon>
        <taxon>rosids</taxon>
        <taxon>fabids</taxon>
        <taxon>Rosales</taxon>
        <taxon>Rosaceae</taxon>
        <taxon>Rosoideae</taxon>
        <taxon>Rosoideae incertae sedis</taxon>
        <taxon>Rubus</taxon>
    </lineage>
</organism>
<keyword evidence="2" id="KW-1185">Reference proteome</keyword>